<dbReference type="EC" id="3.4.11.21" evidence="5"/>
<dbReference type="GO" id="GO:0005737">
    <property type="term" value="C:cytoplasm"/>
    <property type="evidence" value="ECO:0007669"/>
    <property type="project" value="UniProtKB-ARBA"/>
</dbReference>
<name>A0A0U2V5F2_ACAPC</name>
<dbReference type="SUPFAM" id="SSF53187">
    <property type="entry name" value="Zn-dependent exopeptidases"/>
    <property type="match status" value="1"/>
</dbReference>
<evidence type="ECO:0000256" key="4">
    <source>
        <dbReference type="ARBA" id="ARBA00011395"/>
    </source>
</evidence>
<dbReference type="AlphaFoldDB" id="A0A0U2V5F2"/>
<dbReference type="SUPFAM" id="SSF101821">
    <property type="entry name" value="Aminopeptidase/glucanase lid domain"/>
    <property type="match status" value="1"/>
</dbReference>
<dbReference type="InterPro" id="IPR001948">
    <property type="entry name" value="Peptidase_M18"/>
</dbReference>
<keyword evidence="10 13" id="KW-0378">Hydrolase</keyword>
<keyword evidence="9 13" id="KW-0479">Metal-binding</keyword>
<dbReference type="Gene3D" id="3.40.630.10">
    <property type="entry name" value="Zn peptidases"/>
    <property type="match status" value="1"/>
</dbReference>
<evidence type="ECO:0000313" key="14">
    <source>
        <dbReference type="EMBL" id="ALS04173.1"/>
    </source>
</evidence>
<comment type="subunit">
    <text evidence="4">Tetrahedron-shaped homododecamer built from six homodimers.</text>
</comment>
<protein>
    <recommendedName>
        <fullName evidence="6">Aspartyl aminopeptidase</fullName>
        <ecNumber evidence="5">3.4.11.21</ecNumber>
    </recommendedName>
</protein>
<keyword evidence="12 13" id="KW-0482">Metalloprotease</keyword>
<comment type="similarity">
    <text evidence="3 13">Belongs to the peptidase M18 family.</text>
</comment>
<proteinExistence type="evidence at transcript level"/>
<comment type="catalytic activity">
    <reaction evidence="1">
        <text>Release of an N-terminal aspartate or glutamate from a peptide, with a preference for aspartate.</text>
        <dbReference type="EC" id="3.4.11.21"/>
    </reaction>
</comment>
<dbReference type="GO" id="GO:0006508">
    <property type="term" value="P:proteolysis"/>
    <property type="evidence" value="ECO:0007669"/>
    <property type="project" value="UniProtKB-KW"/>
</dbReference>
<accession>A0A0U2V5F2</accession>
<evidence type="ECO:0000256" key="5">
    <source>
        <dbReference type="ARBA" id="ARBA00011965"/>
    </source>
</evidence>
<evidence type="ECO:0000256" key="12">
    <source>
        <dbReference type="ARBA" id="ARBA00023049"/>
    </source>
</evidence>
<dbReference type="PANTHER" id="PTHR28570:SF3">
    <property type="entry name" value="ASPARTYL AMINOPEPTIDASE"/>
    <property type="match status" value="1"/>
</dbReference>
<dbReference type="PANTHER" id="PTHR28570">
    <property type="entry name" value="ASPARTYL AMINOPEPTIDASE"/>
    <property type="match status" value="1"/>
</dbReference>
<dbReference type="GO" id="GO:0004177">
    <property type="term" value="F:aminopeptidase activity"/>
    <property type="evidence" value="ECO:0007669"/>
    <property type="project" value="UniProtKB-KW"/>
</dbReference>
<dbReference type="GO" id="GO:0008270">
    <property type="term" value="F:zinc ion binding"/>
    <property type="evidence" value="ECO:0007669"/>
    <property type="project" value="InterPro"/>
</dbReference>
<comment type="cofactor">
    <cofactor evidence="2">
        <name>Zn(2+)</name>
        <dbReference type="ChEBI" id="CHEBI:29105"/>
    </cofactor>
</comment>
<dbReference type="GO" id="GO:0008237">
    <property type="term" value="F:metallopeptidase activity"/>
    <property type="evidence" value="ECO:0007669"/>
    <property type="project" value="UniProtKB-KW"/>
</dbReference>
<dbReference type="InterPro" id="IPR023358">
    <property type="entry name" value="Peptidase_M18_dom2"/>
</dbReference>
<keyword evidence="11 13" id="KW-0862">Zinc</keyword>
<dbReference type="PRINTS" id="PR00932">
    <property type="entry name" value="AMINO1PTASE"/>
</dbReference>
<evidence type="ECO:0000256" key="2">
    <source>
        <dbReference type="ARBA" id="ARBA00001947"/>
    </source>
</evidence>
<dbReference type="Pfam" id="PF02127">
    <property type="entry name" value="Peptidase_M18"/>
    <property type="match status" value="1"/>
</dbReference>
<evidence type="ECO:0000256" key="8">
    <source>
        <dbReference type="ARBA" id="ARBA00022670"/>
    </source>
</evidence>
<evidence type="ECO:0000256" key="11">
    <source>
        <dbReference type="ARBA" id="ARBA00022833"/>
    </source>
</evidence>
<dbReference type="Gene3D" id="2.30.250.10">
    <property type="entry name" value="Aminopeptidase i, Domain 2"/>
    <property type="match status" value="1"/>
</dbReference>
<sequence length="457" mass="50320">MADSAESLINFVHASPTPYHVVDNIQQRILSAGFVQLDEKKSWQGVLRPGGKYFYHRNSTTIVAFTIGGKYKPGNEFKIIGAHTDSPVLKLKPKSALSSNGYIQMNVETYGGGLWHTWLDRDLTLAGCVIVKADDGSFTRRLVNLKKPLLRLPNLCIHLQTSDERQSLTLNKEVHLQPIFSLIESTLNKGEDQKSSGESRHSSLIMELLAAELGVDKDKILDFDLTLADTQPGAAWGARDEFLSSPRLDNQAHCYTGMVALLAQAENISDDTGVCMLTCFDHEEIGSSSAQGAGSPIMSEAISRVVNIFDPSDEILKITIRNSLLISADVAHAVHPNYAVKHESNHQPHLNQGTVIKTNSNQRYATNAETGFFLRELSRRADVPVQEFVVRNDCPCGSTIGPIIASKVGIRTVDVGVPSLSMHSIRETMGCKDIGFNIKLFQKFFSDFGELDKSCNF</sequence>
<evidence type="ECO:0000256" key="9">
    <source>
        <dbReference type="ARBA" id="ARBA00022723"/>
    </source>
</evidence>
<dbReference type="CDD" id="cd05658">
    <property type="entry name" value="M18_DAP"/>
    <property type="match status" value="1"/>
</dbReference>
<dbReference type="FunFam" id="2.30.250.10:FF:000001">
    <property type="entry name" value="Aspartyl aminopeptidase 1"/>
    <property type="match status" value="1"/>
</dbReference>
<evidence type="ECO:0000256" key="3">
    <source>
        <dbReference type="ARBA" id="ARBA00008290"/>
    </source>
</evidence>
<dbReference type="EMBL" id="KT754339">
    <property type="protein sequence ID" value="ALS04173.1"/>
    <property type="molecule type" value="mRNA"/>
</dbReference>
<organism evidence="14">
    <name type="scientific">Acartia pacifica</name>
    <name type="common">Copepod</name>
    <dbReference type="NCBI Taxonomy" id="335913"/>
    <lineage>
        <taxon>Eukaryota</taxon>
        <taxon>Metazoa</taxon>
        <taxon>Ecdysozoa</taxon>
        <taxon>Arthropoda</taxon>
        <taxon>Crustacea</taxon>
        <taxon>Multicrustacea</taxon>
        <taxon>Hexanauplia</taxon>
        <taxon>Copepoda</taxon>
        <taxon>Calanoida</taxon>
        <taxon>Acartiidae</taxon>
        <taxon>Acartia</taxon>
    </lineage>
</organism>
<keyword evidence="8 13" id="KW-0645">Protease</keyword>
<evidence type="ECO:0000256" key="13">
    <source>
        <dbReference type="RuleBase" id="RU004386"/>
    </source>
</evidence>
<evidence type="ECO:0000256" key="1">
    <source>
        <dbReference type="ARBA" id="ARBA00001335"/>
    </source>
</evidence>
<evidence type="ECO:0000256" key="10">
    <source>
        <dbReference type="ARBA" id="ARBA00022801"/>
    </source>
</evidence>
<dbReference type="NCBIfam" id="NF002759">
    <property type="entry name" value="PRK02813.1"/>
    <property type="match status" value="1"/>
</dbReference>
<evidence type="ECO:0000256" key="7">
    <source>
        <dbReference type="ARBA" id="ARBA00022438"/>
    </source>
</evidence>
<evidence type="ECO:0000256" key="6">
    <source>
        <dbReference type="ARBA" id="ARBA00015118"/>
    </source>
</evidence>
<keyword evidence="7 13" id="KW-0031">Aminopeptidase</keyword>
<reference evidence="14" key="1">
    <citation type="journal article" date="2015" name="Sci. Rep.">
        <title>Spliced leader RNA trans-splicing discovered in copepods.</title>
        <authorList>
            <person name="Yang F."/>
            <person name="Xu D."/>
            <person name="Zhuang Y."/>
            <person name="Yi X."/>
            <person name="Huang Y."/>
            <person name="Chen H."/>
            <person name="Lin S."/>
            <person name="Campbell D.A."/>
            <person name="Sturm N.R."/>
            <person name="Liu G."/>
            <person name="Zhang H."/>
        </authorList>
    </citation>
    <scope>NUCLEOTIDE SEQUENCE</scope>
</reference>